<dbReference type="NCBIfam" id="NF002640">
    <property type="entry name" value="PRK02308.1-4"/>
    <property type="match status" value="1"/>
</dbReference>
<evidence type="ECO:0000256" key="6">
    <source>
        <dbReference type="ARBA" id="ARBA00023204"/>
    </source>
</evidence>
<dbReference type="PANTHER" id="PTHR31290:SF5">
    <property type="entry name" value="UV-DAMAGE ENDONUCLEASE"/>
    <property type="match status" value="1"/>
</dbReference>
<dbReference type="NCBIfam" id="TIGR00629">
    <property type="entry name" value="uvde"/>
    <property type="match status" value="1"/>
</dbReference>
<dbReference type="KEGG" id="cyn:Cyan7425_3025"/>
<accession>B8HM00</accession>
<keyword evidence="3" id="KW-0227">DNA damage</keyword>
<evidence type="ECO:0000256" key="3">
    <source>
        <dbReference type="ARBA" id="ARBA00022763"/>
    </source>
</evidence>
<dbReference type="SUPFAM" id="SSF51658">
    <property type="entry name" value="Xylose isomerase-like"/>
    <property type="match status" value="1"/>
</dbReference>
<dbReference type="PANTHER" id="PTHR31290">
    <property type="entry name" value="UV-DAMAGE ENDONUCLEASE"/>
    <property type="match status" value="1"/>
</dbReference>
<keyword evidence="5" id="KW-0378">Hydrolase</keyword>
<keyword evidence="6" id="KW-0234">DNA repair</keyword>
<dbReference type="GO" id="GO:0006289">
    <property type="term" value="P:nucleotide-excision repair"/>
    <property type="evidence" value="ECO:0007669"/>
    <property type="project" value="InterPro"/>
</dbReference>
<keyword evidence="2 7" id="KW-0255">Endonuclease</keyword>
<dbReference type="InterPro" id="IPR036237">
    <property type="entry name" value="Xyl_isomerase-like_sf"/>
</dbReference>
<dbReference type="HOGENOM" id="CLU_017168_0_2_3"/>
<keyword evidence="1" id="KW-0540">Nuclease</keyword>
<evidence type="ECO:0000256" key="5">
    <source>
        <dbReference type="ARBA" id="ARBA00022801"/>
    </source>
</evidence>
<name>B8HM00_CYAP4</name>
<reference evidence="7" key="1">
    <citation type="submission" date="2009-01" db="EMBL/GenBank/DDBJ databases">
        <title>Complete sequence of chromosome Cyanothece sp. PCC 7425.</title>
        <authorList>
            <consortium name="US DOE Joint Genome Institute"/>
            <person name="Lucas S."/>
            <person name="Copeland A."/>
            <person name="Lapidus A."/>
            <person name="Glavina del Rio T."/>
            <person name="Dalin E."/>
            <person name="Tice H."/>
            <person name="Bruce D."/>
            <person name="Goodwin L."/>
            <person name="Pitluck S."/>
            <person name="Sims D."/>
            <person name="Meineke L."/>
            <person name="Brettin T."/>
            <person name="Detter J.C."/>
            <person name="Han C."/>
            <person name="Larimer F."/>
            <person name="Land M."/>
            <person name="Hauser L."/>
            <person name="Kyrpides N."/>
            <person name="Ovchinnikova G."/>
            <person name="Liberton M."/>
            <person name="Stoeckel J."/>
            <person name="Banerjee A."/>
            <person name="Singh A."/>
            <person name="Page L."/>
            <person name="Sato H."/>
            <person name="Zhao L."/>
            <person name="Sherman L."/>
            <person name="Pakrasi H."/>
            <person name="Richardson P."/>
        </authorList>
    </citation>
    <scope>NUCLEOTIDE SEQUENCE</scope>
    <source>
        <strain evidence="7">PCC 7425</strain>
    </source>
</reference>
<dbReference type="Gene3D" id="3.20.20.150">
    <property type="entry name" value="Divalent-metal-dependent TIM barrel enzymes"/>
    <property type="match status" value="1"/>
</dbReference>
<evidence type="ECO:0000313" key="7">
    <source>
        <dbReference type="EMBL" id="ACL45360.1"/>
    </source>
</evidence>
<dbReference type="eggNOG" id="COG4294">
    <property type="taxonomic scope" value="Bacteria"/>
</dbReference>
<dbReference type="EMBL" id="CP001344">
    <property type="protein sequence ID" value="ACL45360.1"/>
    <property type="molecule type" value="Genomic_DNA"/>
</dbReference>
<proteinExistence type="predicted"/>
<evidence type="ECO:0000256" key="2">
    <source>
        <dbReference type="ARBA" id="ARBA00022759"/>
    </source>
</evidence>
<dbReference type="InterPro" id="IPR004601">
    <property type="entry name" value="UvdE"/>
</dbReference>
<dbReference type="GO" id="GO:0016787">
    <property type="term" value="F:hydrolase activity"/>
    <property type="evidence" value="ECO:0007669"/>
    <property type="project" value="UniProtKB-KW"/>
</dbReference>
<dbReference type="Pfam" id="PF03851">
    <property type="entry name" value="UvdE"/>
    <property type="match status" value="1"/>
</dbReference>
<gene>
    <name evidence="7" type="ordered locus">Cyan7425_3025</name>
</gene>
<keyword evidence="4" id="KW-0228">DNA excision</keyword>
<dbReference type="OrthoDB" id="9782576at2"/>
<evidence type="ECO:0000256" key="4">
    <source>
        <dbReference type="ARBA" id="ARBA00022769"/>
    </source>
</evidence>
<dbReference type="STRING" id="395961.Cyan7425_3025"/>
<sequence>MILPKFGLVCITASNQVRYRSVTRKRLLTLTLSEQQQILRELYHENLRRLERALQFCQSEMIPLYRLPSSLFPFSDEPFGREILEELATGLGQIGDRFRQANIRLVIHPDQFVVLNSDRDIVIENSIKILQNQAHVLDLLDQPRSAWTTIEIHGGKSDRAERLVATIAQLPAEIRSRLALENDEYAYSAAEILSICQAAGIPMVFDAHHHVIHEQLSSYDDVTVKQMLDLAQTTWPEPDWQLVHISNGRDKFADNTHSDFITEMPSAYQHAPWIEVEARQKEQAIAQLKQDVRHIWLS</sequence>
<dbReference type="GO" id="GO:0004519">
    <property type="term" value="F:endonuclease activity"/>
    <property type="evidence" value="ECO:0007669"/>
    <property type="project" value="UniProtKB-KW"/>
</dbReference>
<dbReference type="GO" id="GO:0009411">
    <property type="term" value="P:response to UV"/>
    <property type="evidence" value="ECO:0007669"/>
    <property type="project" value="InterPro"/>
</dbReference>
<protein>
    <submittedName>
        <fullName evidence="7">UV-endonuclease UvdE</fullName>
    </submittedName>
</protein>
<evidence type="ECO:0000256" key="1">
    <source>
        <dbReference type="ARBA" id="ARBA00022722"/>
    </source>
</evidence>
<organism evidence="7">
    <name type="scientific">Cyanothece sp. (strain PCC 7425 / ATCC 29141)</name>
    <dbReference type="NCBI Taxonomy" id="395961"/>
    <lineage>
        <taxon>Bacteria</taxon>
        <taxon>Bacillati</taxon>
        <taxon>Cyanobacteriota</taxon>
        <taxon>Cyanophyceae</taxon>
        <taxon>Gomontiellales</taxon>
        <taxon>Cyanothecaceae</taxon>
        <taxon>Cyanothece</taxon>
    </lineage>
</organism>
<dbReference type="AlphaFoldDB" id="B8HM00"/>